<sequence length="65" mass="7562">MNECLNSANPYQTEYLVIFHNIFFDIIFVIESEQGVNALADNNLEAWIESYVNFIVDMALKDNEE</sequence>
<protein>
    <submittedName>
        <fullName evidence="1">17372_t:CDS:1</fullName>
    </submittedName>
</protein>
<proteinExistence type="predicted"/>
<comment type="caution">
    <text evidence="1">The sequence shown here is derived from an EMBL/GenBank/DDBJ whole genome shotgun (WGS) entry which is preliminary data.</text>
</comment>
<name>A0ACA9K750_9GLOM</name>
<dbReference type="EMBL" id="CAJVPT010001082">
    <property type="protein sequence ID" value="CAG8456414.1"/>
    <property type="molecule type" value="Genomic_DNA"/>
</dbReference>
<accession>A0ACA9K750</accession>
<reference evidence="1" key="1">
    <citation type="submission" date="2021-06" db="EMBL/GenBank/DDBJ databases">
        <authorList>
            <person name="Kallberg Y."/>
            <person name="Tangrot J."/>
            <person name="Rosling A."/>
        </authorList>
    </citation>
    <scope>NUCLEOTIDE SEQUENCE</scope>
    <source>
        <strain evidence="1">CL356</strain>
    </source>
</reference>
<organism evidence="1 2">
    <name type="scientific">Acaulospora colombiana</name>
    <dbReference type="NCBI Taxonomy" id="27376"/>
    <lineage>
        <taxon>Eukaryota</taxon>
        <taxon>Fungi</taxon>
        <taxon>Fungi incertae sedis</taxon>
        <taxon>Mucoromycota</taxon>
        <taxon>Glomeromycotina</taxon>
        <taxon>Glomeromycetes</taxon>
        <taxon>Diversisporales</taxon>
        <taxon>Acaulosporaceae</taxon>
        <taxon>Acaulospora</taxon>
    </lineage>
</organism>
<evidence type="ECO:0000313" key="2">
    <source>
        <dbReference type="Proteomes" id="UP000789525"/>
    </source>
</evidence>
<gene>
    <name evidence="1" type="ORF">ACOLOM_LOCUS980</name>
</gene>
<evidence type="ECO:0000313" key="1">
    <source>
        <dbReference type="EMBL" id="CAG8456414.1"/>
    </source>
</evidence>
<keyword evidence="2" id="KW-1185">Reference proteome</keyword>
<dbReference type="Proteomes" id="UP000789525">
    <property type="component" value="Unassembled WGS sequence"/>
</dbReference>